<dbReference type="Proteomes" id="UP001497680">
    <property type="component" value="Unassembled WGS sequence"/>
</dbReference>
<sequence>MQFTTTALFALLGLASAQKVHVVSVASTNNTLAFFPDNLKADVGDMIQFQFRAGNHSVVQSTFDQPCSPINEHTNTTGIFSGYQPVAASASAGDIPTYTVMVAAKTPLWMYCSQGKHCQAGMVMVINENTAANATRSLANFKTLAKQATSNTAPSSAVGGTSGTNSTSGTGSGSSNSGSGSGSSSGSTGSDATQSGSSSTASDTAIPTAAASIVGASSSMGLLGLVAALFML</sequence>
<gene>
    <name evidence="1" type="ORF">F4821DRAFT_181411</name>
</gene>
<accession>A0ACC0CUR6</accession>
<evidence type="ECO:0000313" key="2">
    <source>
        <dbReference type="Proteomes" id="UP001497680"/>
    </source>
</evidence>
<comment type="caution">
    <text evidence="1">The sequence shown here is derived from an EMBL/GenBank/DDBJ whole genome shotgun (WGS) entry which is preliminary data.</text>
</comment>
<organism evidence="1 2">
    <name type="scientific">Hypoxylon rubiginosum</name>
    <dbReference type="NCBI Taxonomy" id="110542"/>
    <lineage>
        <taxon>Eukaryota</taxon>
        <taxon>Fungi</taxon>
        <taxon>Dikarya</taxon>
        <taxon>Ascomycota</taxon>
        <taxon>Pezizomycotina</taxon>
        <taxon>Sordariomycetes</taxon>
        <taxon>Xylariomycetidae</taxon>
        <taxon>Xylariales</taxon>
        <taxon>Hypoxylaceae</taxon>
        <taxon>Hypoxylon</taxon>
    </lineage>
</organism>
<protein>
    <submittedName>
        <fullName evidence="1">Uncharacterized protein</fullName>
    </submittedName>
</protein>
<keyword evidence="2" id="KW-1185">Reference proteome</keyword>
<name>A0ACC0CUR6_9PEZI</name>
<proteinExistence type="predicted"/>
<reference evidence="1 2" key="1">
    <citation type="journal article" date="2022" name="New Phytol.">
        <title>Ecological generalism drives hyperdiversity of secondary metabolite gene clusters in xylarialean endophytes.</title>
        <authorList>
            <person name="Franco M.E.E."/>
            <person name="Wisecaver J.H."/>
            <person name="Arnold A.E."/>
            <person name="Ju Y.M."/>
            <person name="Slot J.C."/>
            <person name="Ahrendt S."/>
            <person name="Moore L.P."/>
            <person name="Eastman K.E."/>
            <person name="Scott K."/>
            <person name="Konkel Z."/>
            <person name="Mondo S.J."/>
            <person name="Kuo A."/>
            <person name="Hayes R.D."/>
            <person name="Haridas S."/>
            <person name="Andreopoulos B."/>
            <person name="Riley R."/>
            <person name="LaButti K."/>
            <person name="Pangilinan J."/>
            <person name="Lipzen A."/>
            <person name="Amirebrahimi M."/>
            <person name="Yan J."/>
            <person name="Adam C."/>
            <person name="Keymanesh K."/>
            <person name="Ng V."/>
            <person name="Louie K."/>
            <person name="Northen T."/>
            <person name="Drula E."/>
            <person name="Henrissat B."/>
            <person name="Hsieh H.M."/>
            <person name="Youens-Clark K."/>
            <person name="Lutzoni F."/>
            <person name="Miadlikowska J."/>
            <person name="Eastwood D.C."/>
            <person name="Hamelin R.C."/>
            <person name="Grigoriev I.V."/>
            <person name="U'Ren J.M."/>
        </authorList>
    </citation>
    <scope>NUCLEOTIDE SEQUENCE [LARGE SCALE GENOMIC DNA]</scope>
    <source>
        <strain evidence="1 2">ER1909</strain>
    </source>
</reference>
<dbReference type="EMBL" id="MU394345">
    <property type="protein sequence ID" value="KAI6083860.1"/>
    <property type="molecule type" value="Genomic_DNA"/>
</dbReference>
<evidence type="ECO:0000313" key="1">
    <source>
        <dbReference type="EMBL" id="KAI6083860.1"/>
    </source>
</evidence>